<reference evidence="2" key="1">
    <citation type="submission" date="2016-05" db="EMBL/GenBank/DDBJ databases">
        <title>Polynucleobacter sp. QLW-P1FAT50C-4 genome.</title>
        <authorList>
            <person name="Hahn M.W."/>
        </authorList>
    </citation>
    <scope>NUCLEOTIDE SEQUENCE [LARGE SCALE GENOMIC DNA]</scope>
    <source>
        <strain evidence="2">QLW-P1FAT50C-4</strain>
    </source>
</reference>
<dbReference type="STRING" id="1743168.A8O14_09205"/>
<dbReference type="RefSeq" id="WP_068949245.1">
    <property type="nucleotide sequence ID" value="NZ_CP015922.1"/>
</dbReference>
<name>A0A191UH71_9BURK</name>
<protein>
    <recommendedName>
        <fullName evidence="3">SIR2-like domain-containing protein</fullName>
    </recommendedName>
</protein>
<dbReference type="KEGG" id="pwu:A8O14_09205"/>
<dbReference type="Proteomes" id="UP000078463">
    <property type="component" value="Chromosome"/>
</dbReference>
<evidence type="ECO:0000313" key="2">
    <source>
        <dbReference type="Proteomes" id="UP000078463"/>
    </source>
</evidence>
<evidence type="ECO:0008006" key="3">
    <source>
        <dbReference type="Google" id="ProtNLM"/>
    </source>
</evidence>
<dbReference type="EMBL" id="CP015922">
    <property type="protein sequence ID" value="ANJ00241.1"/>
    <property type="molecule type" value="Genomic_DNA"/>
</dbReference>
<keyword evidence="2" id="KW-1185">Reference proteome</keyword>
<accession>A0A191UH71</accession>
<sequence>MTIQSTVLIGNGPNRANEKDILEVGNVEISWNSLLADLSKFAGIDIRNIDSKPLTLVFDEILLRSRKPNIKLALLKEVSNKIFLARNAELTKRLSELTKVMLTTNYSWATFDSPEFGLFLHKKFPEINENTFSIFRGFKGDKREIWFINGSSDTPTSLALGFMQYARHQTQIKNYLTGGVSYSKIKIPNSPLYRGIPQFDFDKKKEPYSWADLFLRDHIHMIGLGMEYTETILWWLLIEKMHLQRKYPKYIGGVTYHQVDVKGKPEKNINDKLNMLEDLGVQVNRVSAPSYFDGYMMIADQISPKVRKAKK</sequence>
<evidence type="ECO:0000313" key="1">
    <source>
        <dbReference type="EMBL" id="ANJ00241.1"/>
    </source>
</evidence>
<organism evidence="1 2">
    <name type="scientific">Polynucleobacter wuianus</name>
    <dbReference type="NCBI Taxonomy" id="1743168"/>
    <lineage>
        <taxon>Bacteria</taxon>
        <taxon>Pseudomonadati</taxon>
        <taxon>Pseudomonadota</taxon>
        <taxon>Betaproteobacteria</taxon>
        <taxon>Burkholderiales</taxon>
        <taxon>Burkholderiaceae</taxon>
        <taxon>Polynucleobacter</taxon>
    </lineage>
</organism>
<dbReference type="AlphaFoldDB" id="A0A191UH71"/>
<dbReference type="OrthoDB" id="198887at2"/>
<gene>
    <name evidence="1" type="ORF">A8O14_09205</name>
</gene>
<proteinExistence type="predicted"/>